<dbReference type="AlphaFoldDB" id="A0A7I4AE32"/>
<evidence type="ECO:0000313" key="2">
    <source>
        <dbReference type="EnsemblPlants" id="Pp3c12_24570V3.2"/>
    </source>
</evidence>
<sequence length="176" mass="18696">MPCRELLTSSWRCQQRTCTEELLQLGKETVSVGVSNCVFGSLLHDFGEKKNCYSSESHEKVGDDGTHSGLGYEWDAGGIAETPTMSDSASSDVSKGNADAAQKSRLAVGPALVSFPPKPWSSGIFACCQDIGSCFRTLFCPAATFGTLANAIDNTPGIDQTSPVFSNPRYSSHNGT</sequence>
<feature type="region of interest" description="Disordered" evidence="1">
    <location>
        <begin position="157"/>
        <end position="176"/>
    </location>
</feature>
<dbReference type="EMBL" id="ABEU02000012">
    <property type="status" value="NOT_ANNOTATED_CDS"/>
    <property type="molecule type" value="Genomic_DNA"/>
</dbReference>
<dbReference type="Gramene" id="Pp3c12_24570V3.2">
    <property type="protein sequence ID" value="Pp3c12_24570V3.2"/>
    <property type="gene ID" value="Pp3c12_24570"/>
</dbReference>
<accession>A0A7I4AE32</accession>
<evidence type="ECO:0000256" key="1">
    <source>
        <dbReference type="SAM" id="MobiDB-lite"/>
    </source>
</evidence>
<organism evidence="2 3">
    <name type="scientific">Physcomitrium patens</name>
    <name type="common">Spreading-leaved earth moss</name>
    <name type="synonym">Physcomitrella patens</name>
    <dbReference type="NCBI Taxonomy" id="3218"/>
    <lineage>
        <taxon>Eukaryota</taxon>
        <taxon>Viridiplantae</taxon>
        <taxon>Streptophyta</taxon>
        <taxon>Embryophyta</taxon>
        <taxon>Bryophyta</taxon>
        <taxon>Bryophytina</taxon>
        <taxon>Bryopsida</taxon>
        <taxon>Funariidae</taxon>
        <taxon>Funariales</taxon>
        <taxon>Funariaceae</taxon>
        <taxon>Physcomitrium</taxon>
    </lineage>
</organism>
<keyword evidence="3" id="KW-1185">Reference proteome</keyword>
<reference evidence="2" key="3">
    <citation type="submission" date="2020-12" db="UniProtKB">
        <authorList>
            <consortium name="EnsemblPlants"/>
        </authorList>
    </citation>
    <scope>IDENTIFICATION</scope>
</reference>
<evidence type="ECO:0000313" key="3">
    <source>
        <dbReference type="Proteomes" id="UP000006727"/>
    </source>
</evidence>
<reference evidence="2 3" key="2">
    <citation type="journal article" date="2018" name="Plant J.">
        <title>The Physcomitrella patens chromosome-scale assembly reveals moss genome structure and evolution.</title>
        <authorList>
            <person name="Lang D."/>
            <person name="Ullrich K.K."/>
            <person name="Murat F."/>
            <person name="Fuchs J."/>
            <person name="Jenkins J."/>
            <person name="Haas F.B."/>
            <person name="Piednoel M."/>
            <person name="Gundlach H."/>
            <person name="Van Bel M."/>
            <person name="Meyberg R."/>
            <person name="Vives C."/>
            <person name="Morata J."/>
            <person name="Symeonidi A."/>
            <person name="Hiss M."/>
            <person name="Muchero W."/>
            <person name="Kamisugi Y."/>
            <person name="Saleh O."/>
            <person name="Blanc G."/>
            <person name="Decker E.L."/>
            <person name="van Gessel N."/>
            <person name="Grimwood J."/>
            <person name="Hayes R.D."/>
            <person name="Graham S.W."/>
            <person name="Gunter L.E."/>
            <person name="McDaniel S.F."/>
            <person name="Hoernstein S.N.W."/>
            <person name="Larsson A."/>
            <person name="Li F.W."/>
            <person name="Perroud P.F."/>
            <person name="Phillips J."/>
            <person name="Ranjan P."/>
            <person name="Rokshar D.S."/>
            <person name="Rothfels C.J."/>
            <person name="Schneider L."/>
            <person name="Shu S."/>
            <person name="Stevenson D.W."/>
            <person name="Thummler F."/>
            <person name="Tillich M."/>
            <person name="Villarreal Aguilar J.C."/>
            <person name="Widiez T."/>
            <person name="Wong G.K."/>
            <person name="Wymore A."/>
            <person name="Zhang Y."/>
            <person name="Zimmer A.D."/>
            <person name="Quatrano R.S."/>
            <person name="Mayer K.F.X."/>
            <person name="Goodstein D."/>
            <person name="Casacuberta J.M."/>
            <person name="Vandepoele K."/>
            <person name="Reski R."/>
            <person name="Cuming A.C."/>
            <person name="Tuskan G.A."/>
            <person name="Maumus F."/>
            <person name="Salse J."/>
            <person name="Schmutz J."/>
            <person name="Rensing S.A."/>
        </authorList>
    </citation>
    <scope>NUCLEOTIDE SEQUENCE [LARGE SCALE GENOMIC DNA]</scope>
    <source>
        <strain evidence="2 3">cv. Gransden 2004</strain>
    </source>
</reference>
<dbReference type="Proteomes" id="UP000006727">
    <property type="component" value="Chromosome 12"/>
</dbReference>
<reference evidence="2 3" key="1">
    <citation type="journal article" date="2008" name="Science">
        <title>The Physcomitrella genome reveals evolutionary insights into the conquest of land by plants.</title>
        <authorList>
            <person name="Rensing S."/>
            <person name="Lang D."/>
            <person name="Zimmer A."/>
            <person name="Terry A."/>
            <person name="Salamov A."/>
            <person name="Shapiro H."/>
            <person name="Nishiyama T."/>
            <person name="Perroud P.-F."/>
            <person name="Lindquist E."/>
            <person name="Kamisugi Y."/>
            <person name="Tanahashi T."/>
            <person name="Sakakibara K."/>
            <person name="Fujita T."/>
            <person name="Oishi K."/>
            <person name="Shin-I T."/>
            <person name="Kuroki Y."/>
            <person name="Toyoda A."/>
            <person name="Suzuki Y."/>
            <person name="Hashimoto A."/>
            <person name="Yamaguchi K."/>
            <person name="Sugano A."/>
            <person name="Kohara Y."/>
            <person name="Fujiyama A."/>
            <person name="Anterola A."/>
            <person name="Aoki S."/>
            <person name="Ashton N."/>
            <person name="Barbazuk W.B."/>
            <person name="Barker E."/>
            <person name="Bennetzen J."/>
            <person name="Bezanilla M."/>
            <person name="Blankenship R."/>
            <person name="Cho S.H."/>
            <person name="Dutcher S."/>
            <person name="Estelle M."/>
            <person name="Fawcett J.A."/>
            <person name="Gundlach H."/>
            <person name="Hanada K."/>
            <person name="Heyl A."/>
            <person name="Hicks K.A."/>
            <person name="Hugh J."/>
            <person name="Lohr M."/>
            <person name="Mayer K."/>
            <person name="Melkozernov A."/>
            <person name="Murata T."/>
            <person name="Nelson D."/>
            <person name="Pils B."/>
            <person name="Prigge M."/>
            <person name="Reiss B."/>
            <person name="Renner T."/>
            <person name="Rombauts S."/>
            <person name="Rushton P."/>
            <person name="Sanderfoot A."/>
            <person name="Schween G."/>
            <person name="Shiu S.-H."/>
            <person name="Stueber K."/>
            <person name="Theodoulou F.L."/>
            <person name="Tu H."/>
            <person name="Van de Peer Y."/>
            <person name="Verrier P.J."/>
            <person name="Waters E."/>
            <person name="Wood A."/>
            <person name="Yang L."/>
            <person name="Cove D."/>
            <person name="Cuming A."/>
            <person name="Hasebe M."/>
            <person name="Lucas S."/>
            <person name="Mishler D.B."/>
            <person name="Reski R."/>
            <person name="Grigoriev I."/>
            <person name="Quatrano R.S."/>
            <person name="Boore J.L."/>
        </authorList>
    </citation>
    <scope>NUCLEOTIDE SEQUENCE [LARGE SCALE GENOMIC DNA]</scope>
    <source>
        <strain evidence="2 3">cv. Gransden 2004</strain>
    </source>
</reference>
<proteinExistence type="predicted"/>
<name>A0A7I4AE32_PHYPA</name>
<protein>
    <submittedName>
        <fullName evidence="2">Uncharacterized protein</fullName>
    </submittedName>
</protein>
<dbReference type="EnsemblPlants" id="Pp3c12_24570V3.2">
    <property type="protein sequence ID" value="Pp3c12_24570V3.2"/>
    <property type="gene ID" value="Pp3c12_24570"/>
</dbReference>